<gene>
    <name evidence="2" type="ORF">AMETH_3789</name>
</gene>
<dbReference type="KEGG" id="amq:AMETH_3789"/>
<dbReference type="SMART" id="SM00567">
    <property type="entry name" value="EZ_HEAT"/>
    <property type="match status" value="8"/>
</dbReference>
<evidence type="ECO:0008006" key="4">
    <source>
        <dbReference type="Google" id="ProtNLM"/>
    </source>
</evidence>
<name>A0A076MY20_AMYME</name>
<dbReference type="InterPro" id="IPR004155">
    <property type="entry name" value="PBS_lyase_HEAT"/>
</dbReference>
<dbReference type="EMBL" id="CP009110">
    <property type="protein sequence ID" value="AIJ23881.1"/>
    <property type="molecule type" value="Genomic_DNA"/>
</dbReference>
<evidence type="ECO:0000313" key="2">
    <source>
        <dbReference type="EMBL" id="AIJ23881.1"/>
    </source>
</evidence>
<dbReference type="PATRIC" id="fig|1068978.7.peg.4052"/>
<dbReference type="Proteomes" id="UP000062973">
    <property type="component" value="Chromosome"/>
</dbReference>
<dbReference type="InterPro" id="IPR016024">
    <property type="entry name" value="ARM-type_fold"/>
</dbReference>
<keyword evidence="3" id="KW-1185">Reference proteome</keyword>
<dbReference type="HOGENOM" id="CLU_323822_0_0_11"/>
<feature type="compositionally biased region" description="Low complexity" evidence="1">
    <location>
        <begin position="45"/>
        <end position="57"/>
    </location>
</feature>
<dbReference type="eggNOG" id="COG5635">
    <property type="taxonomic scope" value="Bacteria"/>
</dbReference>
<dbReference type="InterPro" id="IPR011989">
    <property type="entry name" value="ARM-like"/>
</dbReference>
<reference evidence="2 3" key="1">
    <citation type="submission" date="2014-07" db="EMBL/GenBank/DDBJ databases">
        <title>Whole Genome Sequence of the Amycolatopsis methanolica 239.</title>
        <authorList>
            <person name="Tang B."/>
        </authorList>
    </citation>
    <scope>NUCLEOTIDE SEQUENCE [LARGE SCALE GENOMIC DNA]</scope>
    <source>
        <strain evidence="2 3">239</strain>
    </source>
</reference>
<dbReference type="STRING" id="1068978.AMETH_3789"/>
<protein>
    <recommendedName>
        <fullName evidence="4">HEAT repeat domain-containing protein</fullName>
    </recommendedName>
</protein>
<sequence length="892" mass="96824">MPPAARGGGAPACGSRRPHGHRQPQVVGRAQPRGRRSGVRRGSRRAAPAPGRAPAGTGYERTAALAWLAAAGEPHRAAAVDDLRDVLADTAADPRLRLEAATQLARLGPEFHPEIVEQLGEIAHRRRDPDLRYDAWRLLRRLDGPAGERAAAELLHLLGPDEAATWVAWRDFPMPQVTDTEDNEALARAVIRVLRDPARRGDARRSAATTLVTLGRPYHRDALDGVIALLRSRTVPDAELPWLARSLTGLGHAPRGEAAEAFRELLRGRAVTAGIVCGVAGALDHLGHRGDPEVVAALERIAVDETADGDSRGEAAVALARAAPDRTGAAAAVVLSSRRGSDYRWETRLRALAALGTDLVPGLRDVTAASATKRLRREIAAALLAELDPGRREAAIGFVRRVLEDERQSITDRCEAAKNLAQLDDSLAGRSLTVLRRLAGDQERAAHEHELAAYWWDGLSQDRTDGLRQANLLRARDPAATVWFQARLAQRYRGREARETRLALLDDPAVAPGDRFAGLTTWDDPDLVAAAESALEDLLIAPEALPADSAEAAVTLAGLSPGHLPRAVGELAGFSQERFGRLAWDKLAELDPDWRRRRIAEAHAVLADESRPWRDHAEASEVLVDLVSPEAVAGYLRGVLDDPVVGDLDRVEIRLLLRDLDGLGALRRIRDDDRAPAATRWTAANRLAGFTVADRAAGVRTLHALATDRACRPTLRWRAGRDLMSFGGRGRELGAPALHEMVTDEALPQLVRADAARTLAGHRPDLRAEMLGFLQRLRHTGKPLARVQVCEAIGHFDSLDGARGLRTLAADRSLGPRVRLRGAAAMANLRADHREQAALVAREVAHDEAAPRHVRVKAARLLARVSRLCRAEARDLLRRLTHVAGNTTHPFA</sequence>
<feature type="region of interest" description="Disordered" evidence="1">
    <location>
        <begin position="1"/>
        <end position="57"/>
    </location>
</feature>
<dbReference type="AlphaFoldDB" id="A0A076MY20"/>
<evidence type="ECO:0000256" key="1">
    <source>
        <dbReference type="SAM" id="MobiDB-lite"/>
    </source>
</evidence>
<feature type="compositionally biased region" description="Basic residues" evidence="1">
    <location>
        <begin position="32"/>
        <end position="44"/>
    </location>
</feature>
<evidence type="ECO:0000313" key="3">
    <source>
        <dbReference type="Proteomes" id="UP000062973"/>
    </source>
</evidence>
<proteinExistence type="predicted"/>
<accession>A0A076MY20</accession>
<dbReference type="Gene3D" id="1.25.10.10">
    <property type="entry name" value="Leucine-rich Repeat Variant"/>
    <property type="match status" value="1"/>
</dbReference>
<feature type="compositionally biased region" description="Gly residues" evidence="1">
    <location>
        <begin position="1"/>
        <end position="11"/>
    </location>
</feature>
<organism evidence="2 3">
    <name type="scientific">Amycolatopsis methanolica 239</name>
    <dbReference type="NCBI Taxonomy" id="1068978"/>
    <lineage>
        <taxon>Bacteria</taxon>
        <taxon>Bacillati</taxon>
        <taxon>Actinomycetota</taxon>
        <taxon>Actinomycetes</taxon>
        <taxon>Pseudonocardiales</taxon>
        <taxon>Pseudonocardiaceae</taxon>
        <taxon>Amycolatopsis</taxon>
        <taxon>Amycolatopsis methanolica group</taxon>
    </lineage>
</organism>
<dbReference type="SUPFAM" id="SSF48371">
    <property type="entry name" value="ARM repeat"/>
    <property type="match status" value="1"/>
</dbReference>